<feature type="domain" description="MADS-box" evidence="8">
    <location>
        <begin position="8"/>
        <end position="68"/>
    </location>
</feature>
<feature type="coiled-coil region" evidence="6">
    <location>
        <begin position="72"/>
        <end position="106"/>
    </location>
</feature>
<keyword evidence="3" id="KW-0238">DNA-binding</keyword>
<evidence type="ECO:0000313" key="9">
    <source>
        <dbReference type="Proteomes" id="UP000515121"/>
    </source>
</evidence>
<organism evidence="9 10">
    <name type="scientific">Durio zibethinus</name>
    <name type="common">Durian</name>
    <dbReference type="NCBI Taxonomy" id="66656"/>
    <lineage>
        <taxon>Eukaryota</taxon>
        <taxon>Viridiplantae</taxon>
        <taxon>Streptophyta</taxon>
        <taxon>Embryophyta</taxon>
        <taxon>Tracheophyta</taxon>
        <taxon>Spermatophyta</taxon>
        <taxon>Magnoliopsida</taxon>
        <taxon>eudicotyledons</taxon>
        <taxon>Gunneridae</taxon>
        <taxon>Pentapetalae</taxon>
        <taxon>rosids</taxon>
        <taxon>malvids</taxon>
        <taxon>Malvales</taxon>
        <taxon>Malvaceae</taxon>
        <taxon>Helicteroideae</taxon>
        <taxon>Durio</taxon>
    </lineage>
</organism>
<evidence type="ECO:0000256" key="5">
    <source>
        <dbReference type="ARBA" id="ARBA00023242"/>
    </source>
</evidence>
<dbReference type="InterPro" id="IPR002100">
    <property type="entry name" value="TF_MADSbox"/>
</dbReference>
<dbReference type="GO" id="GO:0000978">
    <property type="term" value="F:RNA polymerase II cis-regulatory region sequence-specific DNA binding"/>
    <property type="evidence" value="ECO:0007669"/>
    <property type="project" value="TreeGrafter"/>
</dbReference>
<protein>
    <submittedName>
        <fullName evidence="10">Agamous-like MADS-box protein AGL29 isoform X1</fullName>
    </submittedName>
</protein>
<dbReference type="Proteomes" id="UP000515121">
    <property type="component" value="Unplaced"/>
</dbReference>
<keyword evidence="2" id="KW-0805">Transcription regulation</keyword>
<evidence type="ECO:0000256" key="2">
    <source>
        <dbReference type="ARBA" id="ARBA00023015"/>
    </source>
</evidence>
<dbReference type="InterPro" id="IPR036879">
    <property type="entry name" value="TF_MADSbox_sf"/>
</dbReference>
<evidence type="ECO:0000313" key="10">
    <source>
        <dbReference type="RefSeq" id="XP_022740212.1"/>
    </source>
</evidence>
<keyword evidence="6" id="KW-0175">Coiled coil</keyword>
<evidence type="ECO:0000256" key="4">
    <source>
        <dbReference type="ARBA" id="ARBA00023163"/>
    </source>
</evidence>
<dbReference type="RefSeq" id="XP_022740212.1">
    <property type="nucleotide sequence ID" value="XM_022884477.1"/>
</dbReference>
<dbReference type="SMART" id="SM00432">
    <property type="entry name" value="MADS"/>
    <property type="match status" value="1"/>
</dbReference>
<evidence type="ECO:0000256" key="6">
    <source>
        <dbReference type="SAM" id="Coils"/>
    </source>
</evidence>
<gene>
    <name evidence="10" type="primary">LOC111292221</name>
</gene>
<evidence type="ECO:0000259" key="8">
    <source>
        <dbReference type="PROSITE" id="PS50066"/>
    </source>
</evidence>
<keyword evidence="9" id="KW-1185">Reference proteome</keyword>
<dbReference type="GO" id="GO:0046983">
    <property type="term" value="F:protein dimerization activity"/>
    <property type="evidence" value="ECO:0007669"/>
    <property type="project" value="InterPro"/>
</dbReference>
<name>A0A6P5YIN3_DURZI</name>
<dbReference type="GeneID" id="111292221"/>
<keyword evidence="5" id="KW-0539">Nucleus</keyword>
<reference evidence="10" key="1">
    <citation type="submission" date="2025-08" db="UniProtKB">
        <authorList>
            <consortium name="RefSeq"/>
        </authorList>
    </citation>
    <scope>IDENTIFICATION</scope>
    <source>
        <tissue evidence="10">Fruit stalk</tissue>
    </source>
</reference>
<evidence type="ECO:0000256" key="7">
    <source>
        <dbReference type="SAM" id="MobiDB-lite"/>
    </source>
</evidence>
<feature type="compositionally biased region" description="Basic and acidic residues" evidence="7">
    <location>
        <begin position="187"/>
        <end position="198"/>
    </location>
</feature>
<dbReference type="PROSITE" id="PS50066">
    <property type="entry name" value="MADS_BOX_2"/>
    <property type="match status" value="1"/>
</dbReference>
<proteinExistence type="predicted"/>
<evidence type="ECO:0000256" key="1">
    <source>
        <dbReference type="ARBA" id="ARBA00004123"/>
    </source>
</evidence>
<dbReference type="Pfam" id="PF00319">
    <property type="entry name" value="SRF-TF"/>
    <property type="match status" value="1"/>
</dbReference>
<dbReference type="GO" id="GO:0000981">
    <property type="term" value="F:DNA-binding transcription factor activity, RNA polymerase II-specific"/>
    <property type="evidence" value="ECO:0007669"/>
    <property type="project" value="TreeGrafter"/>
</dbReference>
<accession>A0A6P5YIN3</accession>
<dbReference type="PANTHER" id="PTHR11945">
    <property type="entry name" value="MADS BOX PROTEIN"/>
    <property type="match status" value="1"/>
</dbReference>
<evidence type="ECO:0000256" key="3">
    <source>
        <dbReference type="ARBA" id="ARBA00023125"/>
    </source>
</evidence>
<dbReference type="PANTHER" id="PTHR11945:SF696">
    <property type="entry name" value="BOX PROTEIN, PUTATIVE-RELATED"/>
    <property type="match status" value="1"/>
</dbReference>
<feature type="region of interest" description="Disordered" evidence="7">
    <location>
        <begin position="161"/>
        <end position="198"/>
    </location>
</feature>
<dbReference type="AlphaFoldDB" id="A0A6P5YIN3"/>
<dbReference type="GO" id="GO:0005634">
    <property type="term" value="C:nucleus"/>
    <property type="evidence" value="ECO:0007669"/>
    <property type="project" value="UniProtKB-SubCell"/>
</dbReference>
<dbReference type="OrthoDB" id="1898716at2759"/>
<dbReference type="PRINTS" id="PR00404">
    <property type="entry name" value="MADSDOMAIN"/>
</dbReference>
<dbReference type="SUPFAM" id="SSF55455">
    <property type="entry name" value="SRF-like"/>
    <property type="match status" value="1"/>
</dbReference>
<dbReference type="CDD" id="cd00120">
    <property type="entry name" value="MADS"/>
    <property type="match status" value="1"/>
</dbReference>
<dbReference type="Gene3D" id="3.40.1810.10">
    <property type="entry name" value="Transcription factor, MADS-box"/>
    <property type="match status" value="1"/>
</dbReference>
<sequence length="198" mass="21895">MAGLSGKGGRRRAQVLMIQAADAQQVAFSKRRSGLFRKASELCTLCAVETALVVYSPSGKAFSVGHPRKPDFDAIRRAEAEQEATLNELNKKYHDLLEKLKAEKIRGEQLKQMRMESESQGQSLVDRPVNELNLKELLTLKSMMQEFKGKLRMHIQEFSVEPTASTSTSAGETNASLSGSTEGDFPADTRDHDVGHEN</sequence>
<comment type="subcellular location">
    <subcellularLocation>
        <location evidence="1">Nucleus</location>
    </subcellularLocation>
</comment>
<dbReference type="KEGG" id="dzi:111292221"/>
<feature type="compositionally biased region" description="Polar residues" evidence="7">
    <location>
        <begin position="162"/>
        <end position="181"/>
    </location>
</feature>
<keyword evidence="4" id="KW-0804">Transcription</keyword>